<keyword evidence="3" id="KW-1185">Reference proteome</keyword>
<dbReference type="InterPro" id="IPR025306">
    <property type="entry name" value="Zn-bnd_dom_prob"/>
</dbReference>
<sequence length="207" mass="24348">MDANVRLHWNTTTHKEIVAQYESILGKRWPYGDFSTYTSGTKRIPNTAILADPSKQTRATVPVTHYFDLERRCRDCKRQFIFFAQEQRHWYEELGFGLESDCVRCTECRKKQQGIAQLRERYELLFHVEEKSEQQIFELAECCVILVELNVFTSKRFEFARMLLNKIDDDSELRQRREYVDLVRRSRSLHTPATNNPMNPSGGSGVS</sequence>
<feature type="domain" description="Probable zinc-binding" evidence="1">
    <location>
        <begin position="68"/>
        <end position="114"/>
    </location>
</feature>
<evidence type="ECO:0000313" key="2">
    <source>
        <dbReference type="EMBL" id="TWT94916.1"/>
    </source>
</evidence>
<protein>
    <recommendedName>
        <fullName evidence="1">Probable zinc-binding domain-containing protein</fullName>
    </recommendedName>
</protein>
<proteinExistence type="predicted"/>
<dbReference type="Pfam" id="PF13451">
    <property type="entry name" value="zf_Tbcl"/>
    <property type="match status" value="1"/>
</dbReference>
<evidence type="ECO:0000313" key="3">
    <source>
        <dbReference type="Proteomes" id="UP000316213"/>
    </source>
</evidence>
<evidence type="ECO:0000259" key="1">
    <source>
        <dbReference type="Pfam" id="PF13451"/>
    </source>
</evidence>
<dbReference type="AlphaFoldDB" id="A0A5C6A649"/>
<dbReference type="Proteomes" id="UP000316213">
    <property type="component" value="Unassembled WGS sequence"/>
</dbReference>
<accession>A0A5C6A649</accession>
<gene>
    <name evidence="2" type="ORF">Pla100_34890</name>
</gene>
<comment type="caution">
    <text evidence="2">The sequence shown here is derived from an EMBL/GenBank/DDBJ whole genome shotgun (WGS) entry which is preliminary data.</text>
</comment>
<organism evidence="2 3">
    <name type="scientific">Neorhodopirellula pilleata</name>
    <dbReference type="NCBI Taxonomy" id="2714738"/>
    <lineage>
        <taxon>Bacteria</taxon>
        <taxon>Pseudomonadati</taxon>
        <taxon>Planctomycetota</taxon>
        <taxon>Planctomycetia</taxon>
        <taxon>Pirellulales</taxon>
        <taxon>Pirellulaceae</taxon>
        <taxon>Neorhodopirellula</taxon>
    </lineage>
</organism>
<reference evidence="2 3" key="1">
    <citation type="submission" date="2019-02" db="EMBL/GenBank/DDBJ databases">
        <title>Deep-cultivation of Planctomycetes and their phenomic and genomic characterization uncovers novel biology.</title>
        <authorList>
            <person name="Wiegand S."/>
            <person name="Jogler M."/>
            <person name="Boedeker C."/>
            <person name="Pinto D."/>
            <person name="Vollmers J."/>
            <person name="Rivas-Marin E."/>
            <person name="Kohn T."/>
            <person name="Peeters S.H."/>
            <person name="Heuer A."/>
            <person name="Rast P."/>
            <person name="Oberbeckmann S."/>
            <person name="Bunk B."/>
            <person name="Jeske O."/>
            <person name="Meyerdierks A."/>
            <person name="Storesund J.E."/>
            <person name="Kallscheuer N."/>
            <person name="Luecker S."/>
            <person name="Lage O.M."/>
            <person name="Pohl T."/>
            <person name="Merkel B.J."/>
            <person name="Hornburger P."/>
            <person name="Mueller R.-W."/>
            <person name="Bruemmer F."/>
            <person name="Labrenz M."/>
            <person name="Spormann A.M."/>
            <person name="Op Den Camp H."/>
            <person name="Overmann J."/>
            <person name="Amann R."/>
            <person name="Jetten M.S.M."/>
            <person name="Mascher T."/>
            <person name="Medema M.H."/>
            <person name="Devos D.P."/>
            <person name="Kaster A.-K."/>
            <person name="Ovreas L."/>
            <person name="Rohde M."/>
            <person name="Galperin M.Y."/>
            <person name="Jogler C."/>
        </authorList>
    </citation>
    <scope>NUCLEOTIDE SEQUENCE [LARGE SCALE GENOMIC DNA]</scope>
    <source>
        <strain evidence="2 3">Pla100</strain>
    </source>
</reference>
<dbReference type="EMBL" id="SJPM01000007">
    <property type="protein sequence ID" value="TWT94916.1"/>
    <property type="molecule type" value="Genomic_DNA"/>
</dbReference>
<name>A0A5C6A649_9BACT</name>